<organism evidence="4 7">
    <name type="scientific">Halococcus dombrowskii</name>
    <dbReference type="NCBI Taxonomy" id="179637"/>
    <lineage>
        <taxon>Archaea</taxon>
        <taxon>Methanobacteriati</taxon>
        <taxon>Methanobacteriota</taxon>
        <taxon>Stenosarchaea group</taxon>
        <taxon>Halobacteria</taxon>
        <taxon>Halobacteriales</taxon>
        <taxon>Halococcaceae</taxon>
        <taxon>Halococcus</taxon>
    </lineage>
</organism>
<dbReference type="KEGG" id="hdo:MUK72_04245"/>
<reference evidence="4" key="3">
    <citation type="submission" date="2023-12" db="EMBL/GenBank/DDBJ databases">
        <authorList>
            <person name="Sun Q."/>
            <person name="Inoue M."/>
        </authorList>
    </citation>
    <scope>NUCLEOTIDE SEQUENCE</scope>
    <source>
        <strain evidence="4">JCM 12289</strain>
    </source>
</reference>
<dbReference type="PANTHER" id="PTHR31616">
    <property type="entry name" value="TREHALASE"/>
    <property type="match status" value="1"/>
</dbReference>
<reference evidence="4" key="1">
    <citation type="journal article" date="2014" name="Int. J. Syst. Evol. Microbiol.">
        <title>Complete genome sequence of Corynebacterium casei LMG S-19264T (=DSM 44701T), isolated from a smear-ripened cheese.</title>
        <authorList>
            <consortium name="US DOE Joint Genome Institute (JGI-PGF)"/>
            <person name="Walter F."/>
            <person name="Albersmeier A."/>
            <person name="Kalinowski J."/>
            <person name="Ruckert C."/>
        </authorList>
    </citation>
    <scope>NUCLEOTIDE SEQUENCE</scope>
    <source>
        <strain evidence="4">JCM 12289</strain>
    </source>
</reference>
<dbReference type="PANTHER" id="PTHR31616:SF0">
    <property type="entry name" value="GLUCAN 1,4-ALPHA-GLUCOSIDASE"/>
    <property type="match status" value="1"/>
</dbReference>
<dbReference type="InterPro" id="IPR011613">
    <property type="entry name" value="GH15-like"/>
</dbReference>
<sequence>MDFLPIGDYGVVGNLETCALVGRDGTVDWWCLPHIESSSVFAGVLDPEIGGQFAIQPTGEFESEQEYVERTNVLETSFATESGTATLTDFMPIVGEQQTLDIAEHALYRRVECGEGSVELDVEFAPRFDYARAETTVEAVDGGVLATGNDEELFCQSSVALDTDGSTATGTVTLDEGDTVWFVCQYGERGRLDDDEAAAMLEATTQFWKGWVHHCTDSERCLFYGPWHELVIRSELVLKLLMRRETSAIAAAPTTSLPETIGGERNWDYRFNWIRDAAFTVQALHELGHAGEVEDFFEECLARIAEGESGRVEQPFYGVDGEDLPDEEELDHLEGYRGSSPVRIGNAAGDQRQLDVYGELVLAIHETTQYGETLTEENWDVLRDVIEHVCEVWDEPGYGIWEDRVDPKQFVYSKVMCWAAIDRALTMAEATDYEAPTDEWEAVRAEIEERVLDEGYDEEMGSFTRSFETDNVDASLLRLPVVGFLEPDDDRILGTIEAVQDHLATDEGLVYRYDTDDGLDGEENPFVLCSFWLVDALALAGRREEARDLYEDVLEHATSLGLFAEQVDGETGEQRGNFPQAFSHLGLINSAIYVSEGADPRTPTPIGVDAPDGIS</sequence>
<dbReference type="Pfam" id="PF00723">
    <property type="entry name" value="Glyco_hydro_15"/>
    <property type="match status" value="1"/>
</dbReference>
<evidence type="ECO:0000313" key="6">
    <source>
        <dbReference type="Proteomes" id="UP000830542"/>
    </source>
</evidence>
<gene>
    <name evidence="4" type="ORF">GCM10008985_25260</name>
    <name evidence="5" type="ORF">MUK72_04245</name>
</gene>
<name>A0AAV3SJL8_HALDO</name>
<evidence type="ECO:0000259" key="3">
    <source>
        <dbReference type="Pfam" id="PF19291"/>
    </source>
</evidence>
<dbReference type="InterPro" id="IPR045582">
    <property type="entry name" value="Trehalase-like_N"/>
</dbReference>
<feature type="domain" description="GH15-like" evidence="2">
    <location>
        <begin position="229"/>
        <end position="590"/>
    </location>
</feature>
<dbReference type="GeneID" id="71761031"/>
<dbReference type="GO" id="GO:0004553">
    <property type="term" value="F:hydrolase activity, hydrolyzing O-glycosyl compounds"/>
    <property type="evidence" value="ECO:0007669"/>
    <property type="project" value="TreeGrafter"/>
</dbReference>
<dbReference type="AlphaFoldDB" id="A0AAV3SJL8"/>
<evidence type="ECO:0000256" key="1">
    <source>
        <dbReference type="ARBA" id="ARBA00006188"/>
    </source>
</evidence>
<dbReference type="EMBL" id="BAAADN010000039">
    <property type="protein sequence ID" value="GAA0467240.1"/>
    <property type="molecule type" value="Genomic_DNA"/>
</dbReference>
<proteinExistence type="inferred from homology"/>
<keyword evidence="4" id="KW-0378">Hydrolase</keyword>
<reference evidence="5" key="2">
    <citation type="submission" date="2022-04" db="EMBL/GenBank/DDBJ databases">
        <title>Sequencing and genomic assembly of Halococcus dombrowskii.</title>
        <authorList>
            <person name="Lim S.W."/>
            <person name="MacLea K.S."/>
        </authorList>
    </citation>
    <scope>NUCLEOTIDE SEQUENCE</scope>
    <source>
        <strain evidence="5">H4</strain>
    </source>
</reference>
<dbReference type="GO" id="GO:0005975">
    <property type="term" value="P:carbohydrate metabolic process"/>
    <property type="evidence" value="ECO:0007669"/>
    <property type="project" value="InterPro"/>
</dbReference>
<protein>
    <submittedName>
        <fullName evidence="4">Glycoside hydrolase family 15 protein</fullName>
    </submittedName>
</protein>
<keyword evidence="6" id="KW-1185">Reference proteome</keyword>
<dbReference type="InterPro" id="IPR008928">
    <property type="entry name" value="6-hairpin_glycosidase_sf"/>
</dbReference>
<accession>A0AAV3SJL8</accession>
<dbReference type="Proteomes" id="UP001500962">
    <property type="component" value="Unassembled WGS sequence"/>
</dbReference>
<comment type="similarity">
    <text evidence="1">Belongs to the glycosyl hydrolase 15 family.</text>
</comment>
<dbReference type="Gene3D" id="1.50.10.10">
    <property type="match status" value="1"/>
</dbReference>
<dbReference type="Pfam" id="PF19291">
    <property type="entry name" value="TREH_N"/>
    <property type="match status" value="1"/>
</dbReference>
<evidence type="ECO:0000259" key="2">
    <source>
        <dbReference type="Pfam" id="PF00723"/>
    </source>
</evidence>
<evidence type="ECO:0000313" key="4">
    <source>
        <dbReference type="EMBL" id="GAA0467240.1"/>
    </source>
</evidence>
<dbReference type="InterPro" id="IPR012341">
    <property type="entry name" value="6hp_glycosidase-like_sf"/>
</dbReference>
<dbReference type="EMBL" id="CP095005">
    <property type="protein sequence ID" value="UOO95922.1"/>
    <property type="molecule type" value="Genomic_DNA"/>
</dbReference>
<evidence type="ECO:0000313" key="7">
    <source>
        <dbReference type="Proteomes" id="UP001500962"/>
    </source>
</evidence>
<dbReference type="Proteomes" id="UP000830542">
    <property type="component" value="Chromosome"/>
</dbReference>
<dbReference type="RefSeq" id="WP_244704229.1">
    <property type="nucleotide sequence ID" value="NZ_BAAADN010000039.1"/>
</dbReference>
<evidence type="ECO:0000313" key="5">
    <source>
        <dbReference type="EMBL" id="UOO95922.1"/>
    </source>
</evidence>
<feature type="domain" description="Trehalase-like N-terminal" evidence="3">
    <location>
        <begin position="5"/>
        <end position="180"/>
    </location>
</feature>
<dbReference type="SUPFAM" id="SSF48208">
    <property type="entry name" value="Six-hairpin glycosidases"/>
    <property type="match status" value="1"/>
</dbReference>